<dbReference type="GO" id="GO:0016810">
    <property type="term" value="F:hydrolase activity, acting on carbon-nitrogen (but not peptide) bonds"/>
    <property type="evidence" value="ECO:0007669"/>
    <property type="project" value="InterPro"/>
</dbReference>
<dbReference type="InterPro" id="IPR011059">
    <property type="entry name" value="Metal-dep_hydrolase_composite"/>
</dbReference>
<evidence type="ECO:0000256" key="1">
    <source>
        <dbReference type="SAM" id="MobiDB-lite"/>
    </source>
</evidence>
<evidence type="ECO:0000313" key="4">
    <source>
        <dbReference type="Proteomes" id="UP000011074"/>
    </source>
</evidence>
<dbReference type="PROSITE" id="PS51318">
    <property type="entry name" value="TAT"/>
    <property type="match status" value="1"/>
</dbReference>
<reference evidence="3" key="2">
    <citation type="submission" date="2020-01" db="EMBL/GenBank/DDBJ databases">
        <authorList>
            <person name="Algora L."/>
            <person name="Schniete J.K."/>
            <person name="MacFadyen A."/>
            <person name="Hoskisson P.A."/>
            <person name="Hunter I.S."/>
            <person name="Herron P.R."/>
        </authorList>
    </citation>
    <scope>NUCLEOTIDE SEQUENCE</scope>
    <source>
        <strain evidence="3">ATCC 10970</strain>
    </source>
</reference>
<dbReference type="SUPFAM" id="SSF51338">
    <property type="entry name" value="Composite domain of metallo-dependent hydrolases"/>
    <property type="match status" value="1"/>
</dbReference>
<reference evidence="3" key="1">
    <citation type="submission" date="2012-12" db="EMBL/GenBank/DDBJ databases">
        <authorList>
            <person name="Pethick F.E."/>
            <person name="MacFadyen A.C."/>
            <person name="Tang Z."/>
            <person name="Sangal V."/>
            <person name="Tze-Tze L."/>
            <person name="Chu J."/>
            <person name="Guo M."/>
            <person name="Kirby R."/>
            <person name="Hoskisson P.A."/>
            <person name="Herron P.R."/>
            <person name="Hunter I.S."/>
        </authorList>
    </citation>
    <scope>NUCLEOTIDE SEQUENCE</scope>
    <source>
        <strain evidence="3">ATCC 10970</strain>
    </source>
</reference>
<sequence>MTHSPDCRATYGITEWGRWRPRRYAPPCTSGVILAARPLPRAPDAPATSGTHLRHSPVSVDLRPTARDTISRPFAGDRPAQPPTAGGPLDTTDRSEEVSPAARPPRPFSRRRFLQGTASAAAVTGLAGLPGPLAGAAHAADATGLPILSFTAATNGSATLSPAGDRLIAEIQNVLWSVPRGGGEARALTPPDLEPTRPVFSPDGSRIAVCAYRGGGFHIWTLRPDGTDLRQLTDGPWDDRGPAWSPDGTRLAFASERGGDPVAGSPYRIWVLDVRTRKLTQITGRAGQRGPLQDGAWEDFDPTWSPDGARLWFVRGTVSETALDSRTIVSVQADGGGEVTAEHTDTSGGQVMVPAVAPAAKGGPARLAYLRTTERPGATCALVVDGAQVPVDGDVEPVPPRWISRDELLLTVGGQFTVLRPGAPDDAETIDFKAELPVRRPRYEVKDYGFERTGVRPVRGVHLPALSPDGRQVAFAALNSLWVTPTSGGRPRRVVRADPTRYVLGPSWARDGRSLLYADDRDGLFAVRRHDLTTGAETVLAEGGRVQPALSPDGGRLAAIDMSGNLVVRDLAAGTERVAAEPLGGGGVPGRPSWSPDGRYLAFCDRNRLNRRFREGYNLIRIIDTRTGNDRLHTPGPGTTLLSIADRYDSGPVWSPDGRWLALIAESALWVLPVRPDGTPDGAPRRLTDESADHPSWSGDSRTLLYLSAGRLRLIGVHGGAARTVKVALDHRGTRARDTVVHAGRFWDGTGEEVREDVDLVVRDGRITAVEPHARAGRRAARRVDASARTVIPGLWDSHTHPWQTTYGGRQTALQLAYGITTAVSFGGFSYEQARIREAVTAGTLAGPRLLACGELLDGSRVAYSMGRAHSTREGLRRSLERGAALDWDFVKTYVRAPGWIMAEAARFAHQRLGVRSGGHLLTPGVQLGQDLTTHLQATQRLEFGHAVTATGHAYEDVEEVYTATNFHLIATPFTASVLLGADPGLADDARVKTLMPPWDAALVRENAGKRPTPQQLGDIETEVGVYRRVLRGGGLVALGTDQPLTPVGLHLHLALRALHRYGLTPAQALRTATALPARVFGADRDLGTLEEGKLADLVIVDGDPFTDFASLVRTAAVLRGGRLYEQRDLVAAFPAPTARAARAAAREADWLAVGRRHRRDSCCGG</sequence>
<dbReference type="Gene3D" id="2.120.10.30">
    <property type="entry name" value="TolB, C-terminal domain"/>
    <property type="match status" value="2"/>
</dbReference>
<dbReference type="PANTHER" id="PTHR43135:SF3">
    <property type="entry name" value="ALPHA-D-RIBOSE 1-METHYLPHOSPHONATE 5-TRIPHOSPHATE DIPHOSPHATASE"/>
    <property type="match status" value="1"/>
</dbReference>
<dbReference type="InterPro" id="IPR032466">
    <property type="entry name" value="Metal_Hydrolase"/>
</dbReference>
<dbReference type="InterPro" id="IPR006311">
    <property type="entry name" value="TAT_signal"/>
</dbReference>
<dbReference type="InterPro" id="IPR006680">
    <property type="entry name" value="Amidohydro-rel"/>
</dbReference>
<feature type="region of interest" description="Disordered" evidence="1">
    <location>
        <begin position="42"/>
        <end position="111"/>
    </location>
</feature>
<accession>A0A8A1UY08</accession>
<dbReference type="Gene3D" id="3.30.110.90">
    <property type="entry name" value="Amidohydrolase"/>
    <property type="match status" value="1"/>
</dbReference>
<dbReference type="SUPFAM" id="SSF51556">
    <property type="entry name" value="Metallo-dependent hydrolases"/>
    <property type="match status" value="1"/>
</dbReference>
<dbReference type="InterPro" id="IPR011659">
    <property type="entry name" value="WD40"/>
</dbReference>
<dbReference type="SUPFAM" id="SSF82171">
    <property type="entry name" value="DPP6 N-terminal domain-like"/>
    <property type="match status" value="1"/>
</dbReference>
<dbReference type="PANTHER" id="PTHR43135">
    <property type="entry name" value="ALPHA-D-RIBOSE 1-METHYLPHOSPHONATE 5-TRIPHOSPHATE DIPHOSPHATASE"/>
    <property type="match status" value="1"/>
</dbReference>
<dbReference type="Pfam" id="PF07676">
    <property type="entry name" value="PD40"/>
    <property type="match status" value="5"/>
</dbReference>
<reference evidence="3" key="3">
    <citation type="journal article" date="2021" name="bioRxiv">
        <title>Bilateral symmetry of linear streptomycete chromosomes.</title>
        <authorList>
            <person name="Algora-Gallardo L."/>
            <person name="Schniete J.K."/>
            <person name="Mark D.R."/>
            <person name="Hunter I.S."/>
            <person name="Herron P.R."/>
        </authorList>
    </citation>
    <scope>NUCLEOTIDE SEQUENCE</scope>
    <source>
        <strain evidence="3">ATCC 10970</strain>
    </source>
</reference>
<dbReference type="InterPro" id="IPR011042">
    <property type="entry name" value="6-blade_b-propeller_TolB-like"/>
</dbReference>
<name>A0A8A1UY08_STRR1</name>
<dbReference type="SUPFAM" id="SSF69304">
    <property type="entry name" value="Tricorn protease N-terminal domain"/>
    <property type="match status" value="1"/>
</dbReference>
<organism evidence="3 4">
    <name type="scientific">Streptomyces rimosus subsp. rimosus (strain ATCC 10970 / DSM 40260 / JCM 4667 / NRRL 2234)</name>
    <dbReference type="NCBI Taxonomy" id="1265868"/>
    <lineage>
        <taxon>Bacteria</taxon>
        <taxon>Bacillati</taxon>
        <taxon>Actinomycetota</taxon>
        <taxon>Actinomycetes</taxon>
        <taxon>Kitasatosporales</taxon>
        <taxon>Streptomycetaceae</taxon>
        <taxon>Streptomyces</taxon>
    </lineage>
</organism>
<evidence type="ECO:0000259" key="2">
    <source>
        <dbReference type="Pfam" id="PF01979"/>
    </source>
</evidence>
<proteinExistence type="predicted"/>
<feature type="domain" description="Amidohydrolase-related" evidence="2">
    <location>
        <begin position="790"/>
        <end position="1117"/>
    </location>
</feature>
<dbReference type="Gene3D" id="3.40.50.10910">
    <property type="entry name" value="Amidohydrolase"/>
    <property type="match status" value="1"/>
</dbReference>
<dbReference type="Gene3D" id="2.30.40.10">
    <property type="entry name" value="Urease, subunit C, domain 1"/>
    <property type="match status" value="1"/>
</dbReference>
<protein>
    <submittedName>
        <fullName evidence="3">Amidohydrolase family protein</fullName>
    </submittedName>
</protein>
<dbReference type="AlphaFoldDB" id="A0A8A1UY08"/>
<dbReference type="EMBL" id="CP048261">
    <property type="protein sequence ID" value="QST84688.1"/>
    <property type="molecule type" value="Genomic_DNA"/>
</dbReference>
<keyword evidence="3" id="KW-0378">Hydrolase</keyword>
<evidence type="ECO:0000313" key="3">
    <source>
        <dbReference type="EMBL" id="QST84688.1"/>
    </source>
</evidence>
<dbReference type="Pfam" id="PF01979">
    <property type="entry name" value="Amidohydro_1"/>
    <property type="match status" value="1"/>
</dbReference>
<gene>
    <name evidence="3" type="ORF">SRIM_035040</name>
</gene>
<dbReference type="Proteomes" id="UP000011074">
    <property type="component" value="Chromosome"/>
</dbReference>
<dbReference type="Gene3D" id="1.20.58.520">
    <property type="entry name" value="Amidohydrolase"/>
    <property type="match status" value="1"/>
</dbReference>
<dbReference type="InterPro" id="IPR051781">
    <property type="entry name" value="Metallo-dep_Hydrolase"/>
</dbReference>